<keyword evidence="4" id="KW-1185">Reference proteome</keyword>
<sequence>YSQKINHFSGMVEICRKDFLNRNLMKMRKLFPKEYNFFPKTWNLSAELSPFVTCCSYGDLQMYMSPLLIDGFKFDLRLYVLITFCDPLRIFLYNDGLARFCTEKYSEPTIKNMACCALYVNNVNLSPSFHTDHPIDVKIKESLLLETYSLISIGSFKKKKPNLEEKRRMQERLTNNDVFKINKYSAFKQFFRDELLRKQEEFQLKLQVMENRRLNNFVRIYPKECDQAKYDKFFDSIGSLYKETAAYRARLSCAKWIFSVKFLDKCERNWSTRKTKCTEKQKSRPSLNQTCQNVRKVFCIQSKNRKKYNQNELNLSLIKSNSFLKISCPIMVV</sequence>
<dbReference type="KEGG" id="osn:115231734"/>
<evidence type="ECO:0000313" key="4">
    <source>
        <dbReference type="Proteomes" id="UP000515154"/>
    </source>
</evidence>
<dbReference type="GO" id="GO:0000226">
    <property type="term" value="P:microtubule cytoskeleton organization"/>
    <property type="evidence" value="ECO:0007669"/>
    <property type="project" value="TreeGrafter"/>
</dbReference>
<dbReference type="PANTHER" id="PTHR12241">
    <property type="entry name" value="TUBULIN POLYGLUTAMYLASE"/>
    <property type="match status" value="1"/>
</dbReference>
<gene>
    <name evidence="5" type="primary">LOC115231734</name>
</gene>
<evidence type="ECO:0000313" key="5">
    <source>
        <dbReference type="RefSeq" id="XP_036356041.1"/>
    </source>
</evidence>
<feature type="non-terminal residue" evidence="5">
    <location>
        <position position="1"/>
    </location>
</feature>
<dbReference type="GO" id="GO:0070740">
    <property type="term" value="F:tubulin-glutamic acid ligase activity"/>
    <property type="evidence" value="ECO:0007669"/>
    <property type="project" value="TreeGrafter"/>
</dbReference>
<dbReference type="Proteomes" id="UP000515154">
    <property type="component" value="Unplaced"/>
</dbReference>
<accession>A0A7E6EKA0</accession>
<protein>
    <submittedName>
        <fullName evidence="5">Tubulin polyglutamylase TTLL13-like</fullName>
    </submittedName>
</protein>
<proteinExistence type="predicted"/>
<dbReference type="Pfam" id="PF03133">
    <property type="entry name" value="TTL"/>
    <property type="match status" value="2"/>
</dbReference>
<reference evidence="5" key="1">
    <citation type="submission" date="2025-08" db="UniProtKB">
        <authorList>
            <consortium name="RefSeq"/>
        </authorList>
    </citation>
    <scope>IDENTIFICATION</scope>
</reference>
<evidence type="ECO:0000256" key="1">
    <source>
        <dbReference type="ARBA" id="ARBA00022598"/>
    </source>
</evidence>
<dbReference type="GO" id="GO:0005524">
    <property type="term" value="F:ATP binding"/>
    <property type="evidence" value="ECO:0007669"/>
    <property type="project" value="UniProtKB-KW"/>
</dbReference>
<evidence type="ECO:0000256" key="2">
    <source>
        <dbReference type="ARBA" id="ARBA00022741"/>
    </source>
</evidence>
<dbReference type="GO" id="GO:0015631">
    <property type="term" value="F:tubulin binding"/>
    <property type="evidence" value="ECO:0007669"/>
    <property type="project" value="TreeGrafter"/>
</dbReference>
<dbReference type="Gene3D" id="3.30.470.20">
    <property type="entry name" value="ATP-grasp fold, B domain"/>
    <property type="match status" value="1"/>
</dbReference>
<name>A0A7E6EKA0_9MOLL</name>
<dbReference type="PROSITE" id="PS51221">
    <property type="entry name" value="TTL"/>
    <property type="match status" value="1"/>
</dbReference>
<dbReference type="GO" id="GO:0036064">
    <property type="term" value="C:ciliary basal body"/>
    <property type="evidence" value="ECO:0007669"/>
    <property type="project" value="TreeGrafter"/>
</dbReference>
<keyword evidence="1" id="KW-0436">Ligase</keyword>
<organism evidence="4 5">
    <name type="scientific">Octopus sinensis</name>
    <name type="common">East Asian common octopus</name>
    <dbReference type="NCBI Taxonomy" id="2607531"/>
    <lineage>
        <taxon>Eukaryota</taxon>
        <taxon>Metazoa</taxon>
        <taxon>Spiralia</taxon>
        <taxon>Lophotrochozoa</taxon>
        <taxon>Mollusca</taxon>
        <taxon>Cephalopoda</taxon>
        <taxon>Coleoidea</taxon>
        <taxon>Octopodiformes</taxon>
        <taxon>Octopoda</taxon>
        <taxon>Incirrata</taxon>
        <taxon>Octopodidae</taxon>
        <taxon>Octopus</taxon>
    </lineage>
</organism>
<dbReference type="RefSeq" id="XP_036356041.1">
    <property type="nucleotide sequence ID" value="XM_036500148.1"/>
</dbReference>
<dbReference type="AlphaFoldDB" id="A0A7E6EKA0"/>
<dbReference type="InterPro" id="IPR004344">
    <property type="entry name" value="TTL/TTLL_fam"/>
</dbReference>
<evidence type="ECO:0000256" key="3">
    <source>
        <dbReference type="ARBA" id="ARBA00022840"/>
    </source>
</evidence>
<keyword evidence="2" id="KW-0547">Nucleotide-binding</keyword>
<keyword evidence="3" id="KW-0067">ATP-binding</keyword>